<proteinExistence type="predicted"/>
<evidence type="ECO:0000259" key="1">
    <source>
        <dbReference type="Pfam" id="PF22768"/>
    </source>
</evidence>
<protein>
    <submittedName>
        <fullName evidence="2">Tail protein</fullName>
    </submittedName>
</protein>
<reference evidence="2" key="1">
    <citation type="journal article" date="2021" name="Proc. Natl. Acad. Sci. U.S.A.">
        <title>A Catalog of Tens of Thousands of Viruses from Human Metagenomes Reveals Hidden Associations with Chronic Diseases.</title>
        <authorList>
            <person name="Tisza M.J."/>
            <person name="Buck C.B."/>
        </authorList>
    </citation>
    <scope>NUCLEOTIDE SEQUENCE</scope>
    <source>
        <strain evidence="2">CtkfT29</strain>
    </source>
</reference>
<feature type="domain" description="Siphovirus-type tail component C-terminal" evidence="1">
    <location>
        <begin position="175"/>
        <end position="267"/>
    </location>
</feature>
<accession>A0A8S5R9I4</accession>
<dbReference type="InterPro" id="IPR054738">
    <property type="entry name" value="Siphovirus-type_tail_C"/>
</dbReference>
<dbReference type="Pfam" id="PF22768">
    <property type="entry name" value="SPP1_Dit"/>
    <property type="match status" value="1"/>
</dbReference>
<name>A0A8S5R9I4_9CAUD</name>
<dbReference type="EMBL" id="BK015850">
    <property type="protein sequence ID" value="DAE28078.1"/>
    <property type="molecule type" value="Genomic_DNA"/>
</dbReference>
<evidence type="ECO:0000313" key="2">
    <source>
        <dbReference type="EMBL" id="DAE28078.1"/>
    </source>
</evidence>
<organism evidence="2">
    <name type="scientific">Siphoviridae sp. ctkfT29</name>
    <dbReference type="NCBI Taxonomy" id="2827278"/>
    <lineage>
        <taxon>Viruses</taxon>
        <taxon>Duplodnaviria</taxon>
        <taxon>Heunggongvirae</taxon>
        <taxon>Uroviricota</taxon>
        <taxon>Caudoviricetes</taxon>
    </lineage>
</organism>
<sequence length="284" mass="30943">MSFLSKTFRYVNELGQEIVFDYEHGYLISLPSGVDTLSVNVNTAQGIGQVGATVQSKSIQPRPITINGKVVGDNAQELKDVLMTVIRPDLSGTLYAGDWHIAVAVTASPAIGAAPFGAPFQIGLTAPYPYWGSAESKSSQLRGIEKKFRFPWNMSKKYQFGAIMVLQYIVLQNFGQFDVPYTLTITCLGETAKNVGVENMETGEFLRLEKTLVKDERVTIEVTHDRTYVTSSVDGDCRGALTLESDLFRIHTGGNAWKPTADAGLANVEMAVEFAEESAGVTVV</sequence>